<dbReference type="Gene3D" id="3.20.20.80">
    <property type="entry name" value="Glycosidases"/>
    <property type="match status" value="1"/>
</dbReference>
<evidence type="ECO:0000313" key="8">
    <source>
        <dbReference type="Proteomes" id="UP001459277"/>
    </source>
</evidence>
<dbReference type="GO" id="GO:0000272">
    <property type="term" value="P:polysaccharide catabolic process"/>
    <property type="evidence" value="ECO:0007669"/>
    <property type="project" value="InterPro"/>
</dbReference>
<dbReference type="PANTHER" id="PTHR31263">
    <property type="entry name" value="CELLULASE FAMILY PROTEIN (AFU_ORTHOLOGUE AFUA_5G14560)"/>
    <property type="match status" value="1"/>
</dbReference>
<protein>
    <recommendedName>
        <fullName evidence="6">Glycoside hydrolase family 5 domain-containing protein</fullName>
    </recommendedName>
</protein>
<evidence type="ECO:0000256" key="2">
    <source>
        <dbReference type="ARBA" id="ARBA00022801"/>
    </source>
</evidence>
<comment type="similarity">
    <text evidence="1 4">Belongs to the glycosyl hydrolase 5 (cellulase A) family.</text>
</comment>
<dbReference type="Proteomes" id="UP001459277">
    <property type="component" value="Unassembled WGS sequence"/>
</dbReference>
<accession>A0AAW2E473</accession>
<dbReference type="InterPro" id="IPR017853">
    <property type="entry name" value="GH"/>
</dbReference>
<dbReference type="SUPFAM" id="SSF50370">
    <property type="entry name" value="Ricin B-like lectins"/>
    <property type="match status" value="1"/>
</dbReference>
<dbReference type="InterPro" id="IPR001547">
    <property type="entry name" value="Glyco_hydro_5"/>
</dbReference>
<sequence length="552" mass="61628">MAKLSLFSLANLLFALIIFQCVISQSKLVMGLPLYTDSRWIVDGEGRRVKLACVNWPSHVDAVLAEGLSKQPLDAISKRIVSMGFNCVRFTWPTFLFTNDSLGALTVRQSFQNLNLSQALAGIQYNNPFIIDLPLRKAFQAVVYNLGANHLMAILDNHISKPGWCCSLDDGNGFFGDEYFNVDVWLKGLSRVAAMFRGFPNVVGMSLRNELRGSRQNVDDWFRYMQQGAETVHAANPNVLVILSGLSYDVDLSFLGNRSVNLSFTNKLVFEAHRYKFSNTPIWANHSANEACGIIQDDMMSKSGFLLDKGFPLFVSEFGIDESVNNATDESFMNCFLSYAAEHDFDWAIWALTGSYYIRQGKTNTEETYGLLNFDWSDVQNPRLLQRISTIQSPFKGPGLPGLRGTNTGELTNTGQLIFHPSTGLCVIRRSVFELIRRSVFAPLTLGPCTDPKALWSYTPKKTISLYGADFCIQADGPGKPGKLRNICIDPDTKWEAISDSKLHLSSTVGDGKTVCLDVDFHTYNVVTNWCKCVSDDKACDPSSQWFKLIKI</sequence>
<evidence type="ECO:0000256" key="3">
    <source>
        <dbReference type="ARBA" id="ARBA00023295"/>
    </source>
</evidence>
<gene>
    <name evidence="7" type="ORF">SO802_004646</name>
</gene>
<evidence type="ECO:0000313" key="7">
    <source>
        <dbReference type="EMBL" id="KAL0017577.1"/>
    </source>
</evidence>
<proteinExistence type="inferred from homology"/>
<name>A0AAW2E473_9ROSI</name>
<evidence type="ECO:0000256" key="1">
    <source>
        <dbReference type="ARBA" id="ARBA00005641"/>
    </source>
</evidence>
<keyword evidence="8" id="KW-1185">Reference proteome</keyword>
<evidence type="ECO:0000259" key="6">
    <source>
        <dbReference type="Pfam" id="PF00150"/>
    </source>
</evidence>
<feature type="domain" description="Glycoside hydrolase family 5" evidence="6">
    <location>
        <begin position="72"/>
        <end position="353"/>
    </location>
</feature>
<dbReference type="AlphaFoldDB" id="A0AAW2E473"/>
<feature type="chain" id="PRO_5043441703" description="Glycoside hydrolase family 5 domain-containing protein" evidence="5">
    <location>
        <begin position="25"/>
        <end position="552"/>
    </location>
</feature>
<dbReference type="Pfam" id="PF00150">
    <property type="entry name" value="Cellulase"/>
    <property type="match status" value="1"/>
</dbReference>
<feature type="signal peptide" evidence="5">
    <location>
        <begin position="1"/>
        <end position="24"/>
    </location>
</feature>
<organism evidence="7 8">
    <name type="scientific">Lithocarpus litseifolius</name>
    <dbReference type="NCBI Taxonomy" id="425828"/>
    <lineage>
        <taxon>Eukaryota</taxon>
        <taxon>Viridiplantae</taxon>
        <taxon>Streptophyta</taxon>
        <taxon>Embryophyta</taxon>
        <taxon>Tracheophyta</taxon>
        <taxon>Spermatophyta</taxon>
        <taxon>Magnoliopsida</taxon>
        <taxon>eudicotyledons</taxon>
        <taxon>Gunneridae</taxon>
        <taxon>Pentapetalae</taxon>
        <taxon>rosids</taxon>
        <taxon>fabids</taxon>
        <taxon>Fagales</taxon>
        <taxon>Fagaceae</taxon>
        <taxon>Lithocarpus</taxon>
    </lineage>
</organism>
<comment type="caution">
    <text evidence="7">The sequence shown here is derived from an EMBL/GenBank/DDBJ whole genome shotgun (WGS) entry which is preliminary data.</text>
</comment>
<dbReference type="SUPFAM" id="SSF51445">
    <property type="entry name" value="(Trans)glycosidases"/>
    <property type="match status" value="1"/>
</dbReference>
<dbReference type="PANTHER" id="PTHR31263:SF44">
    <property type="entry name" value="OS04G0481200 PROTEIN"/>
    <property type="match status" value="1"/>
</dbReference>
<keyword evidence="3 4" id="KW-0326">Glycosidase</keyword>
<dbReference type="GO" id="GO:0004553">
    <property type="term" value="F:hydrolase activity, hydrolyzing O-glycosyl compounds"/>
    <property type="evidence" value="ECO:0007669"/>
    <property type="project" value="InterPro"/>
</dbReference>
<dbReference type="EMBL" id="JAZDWU010000001">
    <property type="protein sequence ID" value="KAL0017577.1"/>
    <property type="molecule type" value="Genomic_DNA"/>
</dbReference>
<keyword evidence="5" id="KW-0732">Signal</keyword>
<reference evidence="7 8" key="1">
    <citation type="submission" date="2024-01" db="EMBL/GenBank/DDBJ databases">
        <title>A telomere-to-telomere, gap-free genome of sweet tea (Lithocarpus litseifolius).</title>
        <authorList>
            <person name="Zhou J."/>
        </authorList>
    </citation>
    <scope>NUCLEOTIDE SEQUENCE [LARGE SCALE GENOMIC DNA]</scope>
    <source>
        <strain evidence="7">Zhou-2022a</strain>
        <tissue evidence="7">Leaf</tissue>
    </source>
</reference>
<keyword evidence="2 4" id="KW-0378">Hydrolase</keyword>
<evidence type="ECO:0000256" key="5">
    <source>
        <dbReference type="SAM" id="SignalP"/>
    </source>
</evidence>
<dbReference type="InterPro" id="IPR035992">
    <property type="entry name" value="Ricin_B-like_lectins"/>
</dbReference>
<evidence type="ECO:0000256" key="4">
    <source>
        <dbReference type="RuleBase" id="RU361153"/>
    </source>
</evidence>